<keyword evidence="2" id="KW-1185">Reference proteome</keyword>
<dbReference type="PANTHER" id="PTHR21301:SF12">
    <property type="match status" value="1"/>
</dbReference>
<sequence>MAAGWLDEYTGAYLVNENPKIPVLYTLPKVHKDLSGGILVSAHGGILEPLAKYVDHYCKSSIEDIPTCLKDMQDFLSKIHGLFLPNFPVNFTTIDVKNLFTIIPHNVGTEAIWIWLSECKKQHGPPIEFLVECLEFLLNHNYFRLEFFFLHTTQGDSDGISHGASLC</sequence>
<organism evidence="1 2">
    <name type="scientific">Pelobates cultripes</name>
    <name type="common">Western spadefoot toad</name>
    <dbReference type="NCBI Taxonomy" id="61616"/>
    <lineage>
        <taxon>Eukaryota</taxon>
        <taxon>Metazoa</taxon>
        <taxon>Chordata</taxon>
        <taxon>Craniata</taxon>
        <taxon>Vertebrata</taxon>
        <taxon>Euteleostomi</taxon>
        <taxon>Amphibia</taxon>
        <taxon>Batrachia</taxon>
        <taxon>Anura</taxon>
        <taxon>Pelobatoidea</taxon>
        <taxon>Pelobatidae</taxon>
        <taxon>Pelobates</taxon>
    </lineage>
</organism>
<protein>
    <submittedName>
        <fullName evidence="1">Uncharacterized protein</fullName>
    </submittedName>
</protein>
<gene>
    <name evidence="1" type="ORF">PECUL_23A045792</name>
</gene>
<name>A0AAD1R5Q0_PELCU</name>
<proteinExistence type="predicted"/>
<dbReference type="PANTHER" id="PTHR21301">
    <property type="entry name" value="REVERSE TRANSCRIPTASE"/>
    <property type="match status" value="1"/>
</dbReference>
<dbReference type="Proteomes" id="UP001295444">
    <property type="component" value="Chromosome 01"/>
</dbReference>
<dbReference type="AlphaFoldDB" id="A0AAD1R5Q0"/>
<dbReference type="EMBL" id="OW240912">
    <property type="protein sequence ID" value="CAH2223892.1"/>
    <property type="molecule type" value="Genomic_DNA"/>
</dbReference>
<evidence type="ECO:0000313" key="2">
    <source>
        <dbReference type="Proteomes" id="UP001295444"/>
    </source>
</evidence>
<evidence type="ECO:0000313" key="1">
    <source>
        <dbReference type="EMBL" id="CAH2223892.1"/>
    </source>
</evidence>
<reference evidence="1" key="1">
    <citation type="submission" date="2022-03" db="EMBL/GenBank/DDBJ databases">
        <authorList>
            <person name="Alioto T."/>
            <person name="Alioto T."/>
            <person name="Gomez Garrido J."/>
        </authorList>
    </citation>
    <scope>NUCLEOTIDE SEQUENCE</scope>
</reference>
<accession>A0AAD1R5Q0</accession>